<feature type="transmembrane region" description="Helical" evidence="6">
    <location>
        <begin position="403"/>
        <end position="425"/>
    </location>
</feature>
<keyword evidence="2" id="KW-1003">Cell membrane</keyword>
<dbReference type="AlphaFoldDB" id="A0A5C4XQT7"/>
<evidence type="ECO:0000256" key="6">
    <source>
        <dbReference type="SAM" id="Phobius"/>
    </source>
</evidence>
<comment type="subcellular location">
    <subcellularLocation>
        <location evidence="1">Cell membrane</location>
        <topology evidence="1">Multi-pass membrane protein</topology>
    </subcellularLocation>
</comment>
<gene>
    <name evidence="7" type="ORF">FHP24_03325</name>
</gene>
<keyword evidence="8" id="KW-1185">Reference proteome</keyword>
<dbReference type="RefSeq" id="WP_139672818.1">
    <property type="nucleotide sequence ID" value="NZ_VDMN01000001.1"/>
</dbReference>
<evidence type="ECO:0000313" key="7">
    <source>
        <dbReference type="EMBL" id="TNM65321.1"/>
    </source>
</evidence>
<feature type="transmembrane region" description="Helical" evidence="6">
    <location>
        <begin position="90"/>
        <end position="116"/>
    </location>
</feature>
<feature type="transmembrane region" description="Helical" evidence="6">
    <location>
        <begin position="311"/>
        <end position="336"/>
    </location>
</feature>
<feature type="transmembrane region" description="Helical" evidence="6">
    <location>
        <begin position="128"/>
        <end position="152"/>
    </location>
</feature>
<keyword evidence="3 6" id="KW-0812">Transmembrane</keyword>
<feature type="transmembrane region" description="Helical" evidence="6">
    <location>
        <begin position="378"/>
        <end position="397"/>
    </location>
</feature>
<name>A0A5C4XQT7_9HYPH</name>
<dbReference type="InterPro" id="IPR050833">
    <property type="entry name" value="Poly_Biosynth_Transport"/>
</dbReference>
<dbReference type="OrthoDB" id="7011692at2"/>
<feature type="transmembrane region" description="Helical" evidence="6">
    <location>
        <begin position="348"/>
        <end position="366"/>
    </location>
</feature>
<sequence length="431" mass="46569">MKLTSIKRQFTLSMFSQAYSQSVTIGAQLLVLPLMLWLWGAEHYGVWLLVSTLPTYLTMSDLGFAQVSGNDMTMRVSREDIDGAVVVNQTAWLMNACVSALLLVVSAAFALFFPIAHVFNVPQQLGEGIGLCAFLLACSVILSLTFGVVGSAMRAVGKYWLIISTHATARAFDALLLVGSAAAGGGLVSAAALMLTARVILFVTASALFYRHYGQFRPSIARADRRLLREMIAPSLSYMSYTVSNSVNIQGTSIIVGILLGPAAVVVVSSIRTLTGMGRMCASVVIHSLEPIFAHLAGLGARETQKRNFQFLIGAALAGCAVYGIGMFVWGEAFLAFWTRGVVVDQGALFRLMVMSSITEIIWFTLQTPYVSTNRHSVFAVYFLVFSIVSIVSLVVFLNLSSIVVVGIASLFLHLSTLIITLVLMRSNKAF</sequence>
<feature type="transmembrane region" description="Helical" evidence="6">
    <location>
        <begin position="46"/>
        <end position="69"/>
    </location>
</feature>
<evidence type="ECO:0000256" key="4">
    <source>
        <dbReference type="ARBA" id="ARBA00022989"/>
    </source>
</evidence>
<dbReference type="GO" id="GO:0005886">
    <property type="term" value="C:plasma membrane"/>
    <property type="evidence" value="ECO:0007669"/>
    <property type="project" value="UniProtKB-SubCell"/>
</dbReference>
<accession>A0A5C4XQT7</accession>
<dbReference type="PANTHER" id="PTHR30250:SF26">
    <property type="entry name" value="PSMA PROTEIN"/>
    <property type="match status" value="1"/>
</dbReference>
<evidence type="ECO:0000313" key="8">
    <source>
        <dbReference type="Proteomes" id="UP000311605"/>
    </source>
</evidence>
<dbReference type="Proteomes" id="UP000311605">
    <property type="component" value="Unassembled WGS sequence"/>
</dbReference>
<protein>
    <recommendedName>
        <fullName evidence="9">Lipopolysaccharide biosynthesis protein</fullName>
    </recommendedName>
</protein>
<evidence type="ECO:0000256" key="1">
    <source>
        <dbReference type="ARBA" id="ARBA00004651"/>
    </source>
</evidence>
<dbReference type="PANTHER" id="PTHR30250">
    <property type="entry name" value="PST FAMILY PREDICTED COLANIC ACID TRANSPORTER"/>
    <property type="match status" value="1"/>
</dbReference>
<organism evidence="7 8">
    <name type="scientific">Aliirhizobium smilacinae</name>
    <dbReference type="NCBI Taxonomy" id="1395944"/>
    <lineage>
        <taxon>Bacteria</taxon>
        <taxon>Pseudomonadati</taxon>
        <taxon>Pseudomonadota</taxon>
        <taxon>Alphaproteobacteria</taxon>
        <taxon>Hyphomicrobiales</taxon>
        <taxon>Rhizobiaceae</taxon>
        <taxon>Aliirhizobium</taxon>
    </lineage>
</organism>
<evidence type="ECO:0000256" key="2">
    <source>
        <dbReference type="ARBA" id="ARBA00022475"/>
    </source>
</evidence>
<keyword evidence="5 6" id="KW-0472">Membrane</keyword>
<dbReference type="EMBL" id="VDMN01000001">
    <property type="protein sequence ID" value="TNM65321.1"/>
    <property type="molecule type" value="Genomic_DNA"/>
</dbReference>
<keyword evidence="4 6" id="KW-1133">Transmembrane helix</keyword>
<evidence type="ECO:0000256" key="3">
    <source>
        <dbReference type="ARBA" id="ARBA00022692"/>
    </source>
</evidence>
<evidence type="ECO:0000256" key="5">
    <source>
        <dbReference type="ARBA" id="ARBA00023136"/>
    </source>
</evidence>
<reference evidence="7 8" key="1">
    <citation type="submission" date="2019-06" db="EMBL/GenBank/DDBJ databases">
        <title>The draft genome of Rhizobium smilacinae PTYR-5.</title>
        <authorList>
            <person name="Liu L."/>
            <person name="Li L."/>
            <person name="Zhang X."/>
        </authorList>
    </citation>
    <scope>NUCLEOTIDE SEQUENCE [LARGE SCALE GENOMIC DNA]</scope>
    <source>
        <strain evidence="7 8">PTYR-5</strain>
    </source>
</reference>
<comment type="caution">
    <text evidence="7">The sequence shown here is derived from an EMBL/GenBank/DDBJ whole genome shotgun (WGS) entry which is preliminary data.</text>
</comment>
<proteinExistence type="predicted"/>
<feature type="transmembrane region" description="Helical" evidence="6">
    <location>
        <begin position="253"/>
        <end position="271"/>
    </location>
</feature>
<evidence type="ECO:0008006" key="9">
    <source>
        <dbReference type="Google" id="ProtNLM"/>
    </source>
</evidence>
<feature type="transmembrane region" description="Helical" evidence="6">
    <location>
        <begin position="21"/>
        <end position="40"/>
    </location>
</feature>